<organism evidence="1 2">
    <name type="scientific">Rossellomorea vietnamensis</name>
    <dbReference type="NCBI Taxonomy" id="218284"/>
    <lineage>
        <taxon>Bacteria</taxon>
        <taxon>Bacillati</taxon>
        <taxon>Bacillota</taxon>
        <taxon>Bacilli</taxon>
        <taxon>Bacillales</taxon>
        <taxon>Bacillaceae</taxon>
        <taxon>Rossellomorea</taxon>
    </lineage>
</organism>
<dbReference type="EMBL" id="CP104558">
    <property type="protein sequence ID" value="UXH46474.1"/>
    <property type="molecule type" value="Genomic_DNA"/>
</dbReference>
<reference evidence="1" key="1">
    <citation type="submission" date="2022-09" db="EMBL/GenBank/DDBJ databases">
        <title>Complete genome sequence of Rossellomorea vietnamensis strain RL-WG62, a newly isolated PGPR with the potential for plant salinity stress alleviation.</title>
        <authorList>
            <person name="Ren L."/>
            <person name="Wang G."/>
            <person name="Hu H."/>
        </authorList>
    </citation>
    <scope>NUCLEOTIDE SEQUENCE</scope>
    <source>
        <strain evidence="1">RL-WG62</strain>
    </source>
</reference>
<accession>A0ACD4CDZ7</accession>
<evidence type="ECO:0000313" key="2">
    <source>
        <dbReference type="Proteomes" id="UP001064027"/>
    </source>
</evidence>
<proteinExistence type="predicted"/>
<sequence>MINGLILYGTALILTGISFGKDREKTKGAILKAWKMFSNIMPDVLAIMLFVGLSLSILTPELISSIVGKESGIMGVVYSTVIGSVSLIPSFVVFPLGATLVENGAGLPQVAALMASFMAVGIVTLPMEQKVFGRSFAIARNGAAVVMSVLFAVLIWVVMA</sequence>
<evidence type="ECO:0000313" key="1">
    <source>
        <dbReference type="EMBL" id="UXH46474.1"/>
    </source>
</evidence>
<protein>
    <submittedName>
        <fullName evidence="1">Uncharacterized protein</fullName>
    </submittedName>
</protein>
<dbReference type="Proteomes" id="UP001064027">
    <property type="component" value="Chromosome"/>
</dbReference>
<gene>
    <name evidence="1" type="ORF">N5C46_10655</name>
</gene>
<name>A0ACD4CDZ7_9BACI</name>
<keyword evidence="2" id="KW-1185">Reference proteome</keyword>